<feature type="domain" description="Clr5" evidence="2">
    <location>
        <begin position="501"/>
        <end position="553"/>
    </location>
</feature>
<evidence type="ECO:0000256" key="1">
    <source>
        <dbReference type="SAM" id="MobiDB-lite"/>
    </source>
</evidence>
<keyword evidence="4" id="KW-1185">Reference proteome</keyword>
<dbReference type="InterPro" id="IPR053204">
    <property type="entry name" value="Oxopyrrolidines_Biosynth-assoc"/>
</dbReference>
<dbReference type="KEGG" id="cthr:CTHT_0000340"/>
<dbReference type="Proteomes" id="UP000008066">
    <property type="component" value="Unassembled WGS sequence"/>
</dbReference>
<feature type="region of interest" description="Disordered" evidence="1">
    <location>
        <begin position="432"/>
        <end position="495"/>
    </location>
</feature>
<dbReference type="Pfam" id="PF14420">
    <property type="entry name" value="Clr5"/>
    <property type="match status" value="1"/>
</dbReference>
<dbReference type="RefSeq" id="XP_006690589.1">
    <property type="nucleotide sequence ID" value="XM_006690526.1"/>
</dbReference>
<dbReference type="HOGENOM" id="CLU_311000_0_0_1"/>
<sequence length="945" mass="106301">MATSPSPLEILAPLGKLDATDATVQAAVTMLVDQARALPAESIADLLWDTWVAVFEVAGQTPVDRQGKLVEFMVELQKVKVTGANGQPLKDENGGVVWTDLPTFGWVAREKWNFDPRNTFASESDRKTWENWTSFLAQLTARADPDHPQFDFTMYALWAIREALEEPDVGDPFATAHRLAAIWMRFCGKQIRQLSLDEQELPENCGAPGSKHKWWGFKGFSIDRWKLWQRELKGIGDRNEDAQKTLGIMQAWDLQLPEVVKVNKHECPIVQLQGSVSVASADSHLAASCNASRCTPNLPAPDRHSALSIRTNIIAADSSQQPARSTQPTQALKATAPLKSPRSQRSWWPVGRPKNNANACPVAVADRRSPHKAHPAQPTSPPAARHPGSGHLALLDAAESVTGLVLDDDDAHIFIKEESLSPIVTSTPVVSVLSDDRENPKPSLAGLSERKPNGSLPSPTKSSQYHSVTSSRRHGRVGKPVSRSLHRGPPASGNMIIPRRVEDWEPWKDILHDLYITQNRILRDIIVIMETKHNVRATPKMYKNQFARWGFFKYAVKKRPRIQSDSSVSDRSTDDLDSMQIVRPSNGLIHAGDSARGIQSGLSAIRRFLQAYVDQDPANRNAEEVAGFVDPCYRYFKVAMDLFDLRENIEGGQVLRLAFLHIERKLAKPTMKSFSDLCLLIPHLLLESGRRDILGAYLRYLKGLAILKFGKNHPVAELASSFAALADRPEDMLRYITALAQLNADTISALPVLDRTRQWARYQYFACERSTSSPLAITYPDAQSQTQPRLTSASRPDGHHMIRLEAQSVYWAQKLILHDPLADSLAHQWLDLSFAPDYATQCEALLTRLAAAPLPSPFGRMLECLVIGWIHDYYDYIGNWEMMFEWGRRGLELSRDEQYALWSMHLEERMRVWGDVREAERLRERRRADQWLEKVRGDVERLTLG</sequence>
<dbReference type="EMBL" id="GL988030">
    <property type="protein sequence ID" value="EGS24103.1"/>
    <property type="molecule type" value="Genomic_DNA"/>
</dbReference>
<dbReference type="InterPro" id="IPR022085">
    <property type="entry name" value="OpdG"/>
</dbReference>
<dbReference type="PANTHER" id="PTHR38797">
    <property type="entry name" value="NUCLEAR PORE COMPLEX PROTEIN NUP85-RELATED"/>
    <property type="match status" value="1"/>
</dbReference>
<reference evidence="3 4" key="1">
    <citation type="journal article" date="2011" name="Cell">
        <title>Insight into structure and assembly of the nuclear pore complex by utilizing the genome of a eukaryotic thermophile.</title>
        <authorList>
            <person name="Amlacher S."/>
            <person name="Sarges P."/>
            <person name="Flemming D."/>
            <person name="van Noort V."/>
            <person name="Kunze R."/>
            <person name="Devos D.P."/>
            <person name="Arumugam M."/>
            <person name="Bork P."/>
            <person name="Hurt E."/>
        </authorList>
    </citation>
    <scope>NUCLEOTIDE SEQUENCE [LARGE SCALE GENOMIC DNA]</scope>
    <source>
        <strain evidence="4">DSM 1495 / CBS 144.50 / IMI 039719</strain>
    </source>
</reference>
<name>G0RXT7_CHATD</name>
<protein>
    <recommendedName>
        <fullName evidence="2">Clr5 domain-containing protein</fullName>
    </recommendedName>
</protein>
<evidence type="ECO:0000259" key="2">
    <source>
        <dbReference type="Pfam" id="PF14420"/>
    </source>
</evidence>
<dbReference type="Pfam" id="PF12311">
    <property type="entry name" value="DUF3632"/>
    <property type="match status" value="1"/>
</dbReference>
<dbReference type="STRING" id="759272.G0RXT7"/>
<dbReference type="eggNOG" id="ENOG502TB58">
    <property type="taxonomic scope" value="Eukaryota"/>
</dbReference>
<dbReference type="AlphaFoldDB" id="G0RXT7"/>
<gene>
    <name evidence="3" type="ORF">CTHT_0000340</name>
</gene>
<dbReference type="GeneID" id="18254072"/>
<feature type="region of interest" description="Disordered" evidence="1">
    <location>
        <begin position="315"/>
        <end position="390"/>
    </location>
</feature>
<evidence type="ECO:0000313" key="3">
    <source>
        <dbReference type="EMBL" id="EGS24103.1"/>
    </source>
</evidence>
<accession>G0RXT7</accession>
<dbReference type="OrthoDB" id="5308957at2759"/>
<proteinExistence type="predicted"/>
<feature type="compositionally biased region" description="Polar residues" evidence="1">
    <location>
        <begin position="317"/>
        <end position="332"/>
    </location>
</feature>
<dbReference type="InterPro" id="IPR025676">
    <property type="entry name" value="Clr5_dom"/>
</dbReference>
<organism evidence="4">
    <name type="scientific">Chaetomium thermophilum (strain DSM 1495 / CBS 144.50 / IMI 039719)</name>
    <name type="common">Thermochaetoides thermophila</name>
    <dbReference type="NCBI Taxonomy" id="759272"/>
    <lineage>
        <taxon>Eukaryota</taxon>
        <taxon>Fungi</taxon>
        <taxon>Dikarya</taxon>
        <taxon>Ascomycota</taxon>
        <taxon>Pezizomycotina</taxon>
        <taxon>Sordariomycetes</taxon>
        <taxon>Sordariomycetidae</taxon>
        <taxon>Sordariales</taxon>
        <taxon>Chaetomiaceae</taxon>
        <taxon>Thermochaetoides</taxon>
    </lineage>
</organism>
<feature type="compositionally biased region" description="Polar residues" evidence="1">
    <location>
        <begin position="455"/>
        <end position="470"/>
    </location>
</feature>
<evidence type="ECO:0000313" key="4">
    <source>
        <dbReference type="Proteomes" id="UP000008066"/>
    </source>
</evidence>